<protein>
    <submittedName>
        <fullName evidence="2">Uncharacterized protein</fullName>
    </submittedName>
</protein>
<dbReference type="EMBL" id="BEZZ01049029">
    <property type="protein sequence ID" value="GCC40528.1"/>
    <property type="molecule type" value="Genomic_DNA"/>
</dbReference>
<name>A0A401TD05_CHIPU</name>
<comment type="caution">
    <text evidence="2">The sequence shown here is derived from an EMBL/GenBank/DDBJ whole genome shotgun (WGS) entry which is preliminary data.</text>
</comment>
<accession>A0A401TD05</accession>
<keyword evidence="1" id="KW-0175">Coiled coil</keyword>
<dbReference type="Proteomes" id="UP000287033">
    <property type="component" value="Unassembled WGS sequence"/>
</dbReference>
<reference evidence="2 3" key="1">
    <citation type="journal article" date="2018" name="Nat. Ecol. Evol.">
        <title>Shark genomes provide insights into elasmobranch evolution and the origin of vertebrates.</title>
        <authorList>
            <person name="Hara Y"/>
            <person name="Yamaguchi K"/>
            <person name="Onimaru K"/>
            <person name="Kadota M"/>
            <person name="Koyanagi M"/>
            <person name="Keeley SD"/>
            <person name="Tatsumi K"/>
            <person name="Tanaka K"/>
            <person name="Motone F"/>
            <person name="Kageyama Y"/>
            <person name="Nozu R"/>
            <person name="Adachi N"/>
            <person name="Nishimura O"/>
            <person name="Nakagawa R"/>
            <person name="Tanegashima C"/>
            <person name="Kiyatake I"/>
            <person name="Matsumoto R"/>
            <person name="Murakumo K"/>
            <person name="Nishida K"/>
            <person name="Terakita A"/>
            <person name="Kuratani S"/>
            <person name="Sato K"/>
            <person name="Hyodo S Kuraku.S."/>
        </authorList>
    </citation>
    <scope>NUCLEOTIDE SEQUENCE [LARGE SCALE GENOMIC DNA]</scope>
</reference>
<dbReference type="AlphaFoldDB" id="A0A401TD05"/>
<dbReference type="STRING" id="137246.A0A401TD05"/>
<gene>
    <name evidence="2" type="ORF">chiPu_0024927</name>
</gene>
<evidence type="ECO:0000313" key="2">
    <source>
        <dbReference type="EMBL" id="GCC40528.1"/>
    </source>
</evidence>
<feature type="non-terminal residue" evidence="2">
    <location>
        <position position="1"/>
    </location>
</feature>
<evidence type="ECO:0000313" key="3">
    <source>
        <dbReference type="Proteomes" id="UP000287033"/>
    </source>
</evidence>
<evidence type="ECO:0000256" key="1">
    <source>
        <dbReference type="SAM" id="Coils"/>
    </source>
</evidence>
<sequence length="99" mass="11249">IKEFKKKVVAYGKEVDSFKKKEIMTLDEMRNNVEKLSELTKNLNAAMDEADVGNLLVQLDTNYSVNVLFPVEHVLKLILIGRCFRNKPSQLVFGPCGFS</sequence>
<keyword evidence="3" id="KW-1185">Reference proteome</keyword>
<organism evidence="2 3">
    <name type="scientific">Chiloscyllium punctatum</name>
    <name type="common">Brownbanded bambooshark</name>
    <name type="synonym">Hemiscyllium punctatum</name>
    <dbReference type="NCBI Taxonomy" id="137246"/>
    <lineage>
        <taxon>Eukaryota</taxon>
        <taxon>Metazoa</taxon>
        <taxon>Chordata</taxon>
        <taxon>Craniata</taxon>
        <taxon>Vertebrata</taxon>
        <taxon>Chondrichthyes</taxon>
        <taxon>Elasmobranchii</taxon>
        <taxon>Galeomorphii</taxon>
        <taxon>Galeoidea</taxon>
        <taxon>Orectolobiformes</taxon>
        <taxon>Hemiscylliidae</taxon>
        <taxon>Chiloscyllium</taxon>
    </lineage>
</organism>
<feature type="coiled-coil region" evidence="1">
    <location>
        <begin position="19"/>
        <end position="49"/>
    </location>
</feature>
<proteinExistence type="predicted"/>